<name>A0AAE3MHP8_9BACT</name>
<dbReference type="PROSITE" id="PS51724">
    <property type="entry name" value="SPOR"/>
    <property type="match status" value="1"/>
</dbReference>
<organism evidence="2 3">
    <name type="scientific">Plebeiibacterium marinum</name>
    <dbReference type="NCBI Taxonomy" id="2992111"/>
    <lineage>
        <taxon>Bacteria</taxon>
        <taxon>Pseudomonadati</taxon>
        <taxon>Bacteroidota</taxon>
        <taxon>Bacteroidia</taxon>
        <taxon>Marinilabiliales</taxon>
        <taxon>Marinilabiliaceae</taxon>
        <taxon>Plebeiibacterium</taxon>
    </lineage>
</organism>
<dbReference type="Gene3D" id="3.30.70.1070">
    <property type="entry name" value="Sporulation related repeat"/>
    <property type="match status" value="1"/>
</dbReference>
<comment type="caution">
    <text evidence="2">The sequence shown here is derived from an EMBL/GenBank/DDBJ whole genome shotgun (WGS) entry which is preliminary data.</text>
</comment>
<proteinExistence type="predicted"/>
<dbReference type="InterPro" id="IPR007730">
    <property type="entry name" value="SPOR-like_dom"/>
</dbReference>
<dbReference type="InterPro" id="IPR036680">
    <property type="entry name" value="SPOR-like_sf"/>
</dbReference>
<protein>
    <submittedName>
        <fullName evidence="2">SPOR domain-containing protein</fullName>
    </submittedName>
</protein>
<keyword evidence="3" id="KW-1185">Reference proteome</keyword>
<evidence type="ECO:0000313" key="3">
    <source>
        <dbReference type="Proteomes" id="UP001207408"/>
    </source>
</evidence>
<dbReference type="AlphaFoldDB" id="A0AAE3MHP8"/>
<gene>
    <name evidence="2" type="ORF">OM074_20040</name>
</gene>
<dbReference type="Pfam" id="PF05036">
    <property type="entry name" value="SPOR"/>
    <property type="match status" value="1"/>
</dbReference>
<reference evidence="2" key="1">
    <citation type="submission" date="2022-10" db="EMBL/GenBank/DDBJ databases">
        <authorList>
            <person name="Yu W.X."/>
        </authorList>
    </citation>
    <scope>NUCLEOTIDE SEQUENCE</scope>
    <source>
        <strain evidence="2">D04</strain>
    </source>
</reference>
<accession>A0AAE3MHP8</accession>
<dbReference type="SUPFAM" id="SSF110997">
    <property type="entry name" value="Sporulation related repeat"/>
    <property type="match status" value="1"/>
</dbReference>
<sequence>MIRNILLLIIIAVFTFSCGNKKEAPKKQVKREVIKAPEVTKDTITPPPPPPAPKVVEKPDNKYFLIAGSFSSQKNAETFKAELIEQGFDSEVIIRKTGKNKDFYKVSYKGFADRDEAFNELAMERKQPNNDDVWLLIKR</sequence>
<evidence type="ECO:0000259" key="1">
    <source>
        <dbReference type="PROSITE" id="PS51724"/>
    </source>
</evidence>
<dbReference type="RefSeq" id="WP_301202425.1">
    <property type="nucleotide sequence ID" value="NZ_JAPDPI010000070.1"/>
</dbReference>
<dbReference type="EMBL" id="JAPDPI010000070">
    <property type="protein sequence ID" value="MCW3807926.1"/>
    <property type="molecule type" value="Genomic_DNA"/>
</dbReference>
<dbReference type="Proteomes" id="UP001207408">
    <property type="component" value="Unassembled WGS sequence"/>
</dbReference>
<dbReference type="PROSITE" id="PS51257">
    <property type="entry name" value="PROKAR_LIPOPROTEIN"/>
    <property type="match status" value="1"/>
</dbReference>
<feature type="domain" description="SPOR" evidence="1">
    <location>
        <begin position="57"/>
        <end position="137"/>
    </location>
</feature>
<dbReference type="GO" id="GO:0042834">
    <property type="term" value="F:peptidoglycan binding"/>
    <property type="evidence" value="ECO:0007669"/>
    <property type="project" value="InterPro"/>
</dbReference>
<evidence type="ECO:0000313" key="2">
    <source>
        <dbReference type="EMBL" id="MCW3807926.1"/>
    </source>
</evidence>